<reference evidence="3" key="1">
    <citation type="journal article" date="2019" name="Int. J. Syst. Evol. Microbiol.">
        <title>The Global Catalogue of Microorganisms (GCM) 10K type strain sequencing project: providing services to taxonomists for standard genome sequencing and annotation.</title>
        <authorList>
            <consortium name="The Broad Institute Genomics Platform"/>
            <consortium name="The Broad Institute Genome Sequencing Center for Infectious Disease"/>
            <person name="Wu L."/>
            <person name="Ma J."/>
        </authorList>
    </citation>
    <scope>NUCLEOTIDE SEQUENCE [LARGE SCALE GENOMIC DNA]</scope>
    <source>
        <strain evidence="3">CCUG 50754</strain>
    </source>
</reference>
<organism evidence="2 3">
    <name type="scientific">Microbacterium koreense</name>
    <dbReference type="NCBI Taxonomy" id="323761"/>
    <lineage>
        <taxon>Bacteria</taxon>
        <taxon>Bacillati</taxon>
        <taxon>Actinomycetota</taxon>
        <taxon>Actinomycetes</taxon>
        <taxon>Micrococcales</taxon>
        <taxon>Microbacteriaceae</taxon>
        <taxon>Microbacterium</taxon>
    </lineage>
</organism>
<evidence type="ECO:0000313" key="2">
    <source>
        <dbReference type="EMBL" id="MFD0780693.1"/>
    </source>
</evidence>
<feature type="transmembrane region" description="Helical" evidence="1">
    <location>
        <begin position="49"/>
        <end position="70"/>
    </location>
</feature>
<evidence type="ECO:0000313" key="3">
    <source>
        <dbReference type="Proteomes" id="UP001597042"/>
    </source>
</evidence>
<dbReference type="RefSeq" id="WP_378751132.1">
    <property type="nucleotide sequence ID" value="NZ_JBHSSV010000004.1"/>
</dbReference>
<dbReference type="EMBL" id="JBHTIM010000001">
    <property type="protein sequence ID" value="MFD0780693.1"/>
    <property type="molecule type" value="Genomic_DNA"/>
</dbReference>
<accession>A0ABW2ZPX5</accession>
<keyword evidence="1" id="KW-0812">Transmembrane</keyword>
<keyword evidence="3" id="KW-1185">Reference proteome</keyword>
<dbReference type="Proteomes" id="UP001597042">
    <property type="component" value="Unassembled WGS sequence"/>
</dbReference>
<feature type="transmembrane region" description="Helical" evidence="1">
    <location>
        <begin position="107"/>
        <end position="125"/>
    </location>
</feature>
<feature type="transmembrane region" description="Helical" evidence="1">
    <location>
        <begin position="14"/>
        <end position="37"/>
    </location>
</feature>
<comment type="caution">
    <text evidence="2">The sequence shown here is derived from an EMBL/GenBank/DDBJ whole genome shotgun (WGS) entry which is preliminary data.</text>
</comment>
<name>A0ABW2ZPX5_9MICO</name>
<gene>
    <name evidence="2" type="ORF">ACFQZV_05190</name>
</gene>
<evidence type="ECO:0000256" key="1">
    <source>
        <dbReference type="SAM" id="Phobius"/>
    </source>
</evidence>
<proteinExistence type="predicted"/>
<keyword evidence="1" id="KW-1133">Transmembrane helix</keyword>
<keyword evidence="1" id="KW-0472">Membrane</keyword>
<protein>
    <submittedName>
        <fullName evidence="2">Uncharacterized protein</fullName>
    </submittedName>
</protein>
<feature type="transmembrane region" description="Helical" evidence="1">
    <location>
        <begin position="82"/>
        <end position="101"/>
    </location>
</feature>
<sequence>MTDPTDAPTPRRPIIVTVAIVLIYLTALSSVATGIIVLLSRYQVPDDDVLSVSLVGAATILLGLLTIALASGLSRGSRFARLLVTIYLVIDVVLHVLAIATSEAWDWSPLVQAILNSAIVVVLWAPPGSRWFTATQPVVVTA</sequence>